<feature type="region of interest" description="Disordered" evidence="1">
    <location>
        <begin position="56"/>
        <end position="93"/>
    </location>
</feature>
<reference evidence="2 3" key="1">
    <citation type="submission" date="2014-03" db="EMBL/GenBank/DDBJ databases">
        <title>The draft genome sequence of Thalassospira mesophila JCM 18969.</title>
        <authorList>
            <person name="Lai Q."/>
            <person name="Shao Z."/>
        </authorList>
    </citation>
    <scope>NUCLEOTIDE SEQUENCE [LARGE SCALE GENOMIC DNA]</scope>
    <source>
        <strain evidence="2 3">JCM 18969</strain>
    </source>
</reference>
<evidence type="ECO:0000256" key="1">
    <source>
        <dbReference type="SAM" id="MobiDB-lite"/>
    </source>
</evidence>
<sequence>MFAMLYHILRQTRHCPRNSPRKGENSGCLFRFGHLQGQRDCHWQHLMMSENLESLQPDHKQNSTFPLPRHINSNNQKPDGPLLLRYPAITKAP</sequence>
<gene>
    <name evidence="2" type="ORF">TMES_01235</name>
</gene>
<dbReference type="EMBL" id="JFKA01000001">
    <property type="protein sequence ID" value="OSQ40450.1"/>
    <property type="molecule type" value="Genomic_DNA"/>
</dbReference>
<dbReference type="AlphaFoldDB" id="A0A1Y2L4I0"/>
<dbReference type="Proteomes" id="UP000193391">
    <property type="component" value="Unassembled WGS sequence"/>
</dbReference>
<evidence type="ECO:0000313" key="2">
    <source>
        <dbReference type="EMBL" id="OSQ40450.1"/>
    </source>
</evidence>
<organism evidence="2 3">
    <name type="scientific">Thalassospira mesophila</name>
    <dbReference type="NCBI Taxonomy" id="1293891"/>
    <lineage>
        <taxon>Bacteria</taxon>
        <taxon>Pseudomonadati</taxon>
        <taxon>Pseudomonadota</taxon>
        <taxon>Alphaproteobacteria</taxon>
        <taxon>Rhodospirillales</taxon>
        <taxon>Thalassospiraceae</taxon>
        <taxon>Thalassospira</taxon>
    </lineage>
</organism>
<comment type="caution">
    <text evidence="2">The sequence shown here is derived from an EMBL/GenBank/DDBJ whole genome shotgun (WGS) entry which is preliminary data.</text>
</comment>
<protein>
    <submittedName>
        <fullName evidence="2">Uncharacterized protein</fullName>
    </submittedName>
</protein>
<name>A0A1Y2L4I0_9PROT</name>
<keyword evidence="3" id="KW-1185">Reference proteome</keyword>
<evidence type="ECO:0000313" key="3">
    <source>
        <dbReference type="Proteomes" id="UP000193391"/>
    </source>
</evidence>
<accession>A0A1Y2L4I0</accession>
<proteinExistence type="predicted"/>